<dbReference type="Pfam" id="PF09347">
    <property type="entry name" value="DUF1989"/>
    <property type="match status" value="1"/>
</dbReference>
<organism evidence="2 3">
    <name type="scientific">Candidatus Enterococcus murrayae</name>
    <dbReference type="NCBI Taxonomy" id="2815321"/>
    <lineage>
        <taxon>Bacteria</taxon>
        <taxon>Bacillati</taxon>
        <taxon>Bacillota</taxon>
        <taxon>Bacilli</taxon>
        <taxon>Lactobacillales</taxon>
        <taxon>Enterococcaceae</taxon>
        <taxon>Enterococcus</taxon>
    </lineage>
</organism>
<evidence type="ECO:0000313" key="3">
    <source>
        <dbReference type="Proteomes" id="UP000664495"/>
    </source>
</evidence>
<dbReference type="InterPro" id="IPR018959">
    <property type="entry name" value="DUF1989"/>
</dbReference>
<proteinExistence type="predicted"/>
<reference evidence="2 3" key="1">
    <citation type="submission" date="2021-03" db="EMBL/GenBank/DDBJ databases">
        <title>Enterococcal diversity collection.</title>
        <authorList>
            <person name="Gilmore M.S."/>
            <person name="Schwartzman J."/>
            <person name="Van Tyne D."/>
            <person name="Martin M."/>
            <person name="Earl A.M."/>
            <person name="Manson A.L."/>
            <person name="Straub T."/>
            <person name="Salamzade R."/>
            <person name="Saavedra J."/>
            <person name="Lebreton F."/>
            <person name="Prichula J."/>
            <person name="Schaufler K."/>
            <person name="Gaca A."/>
            <person name="Sgardioli B."/>
            <person name="Wagenaar J."/>
            <person name="Strong T."/>
        </authorList>
    </citation>
    <scope>NUCLEOTIDE SEQUENCE [LARGE SCALE GENOMIC DNA]</scope>
    <source>
        <strain evidence="2 3">MJM16</strain>
    </source>
</reference>
<dbReference type="Proteomes" id="UP000664495">
    <property type="component" value="Unassembled WGS sequence"/>
</dbReference>
<gene>
    <name evidence="2" type="ORF">JZO85_02640</name>
</gene>
<dbReference type="RefSeq" id="WP_207106953.1">
    <property type="nucleotide sequence ID" value="NZ_JAFLVR010000005.1"/>
</dbReference>
<evidence type="ECO:0000313" key="2">
    <source>
        <dbReference type="EMBL" id="MBO0451147.1"/>
    </source>
</evidence>
<evidence type="ECO:0000259" key="1">
    <source>
        <dbReference type="Pfam" id="PF09347"/>
    </source>
</evidence>
<name>A0ABS3HCG4_9ENTE</name>
<feature type="domain" description="DUF1989" evidence="1">
    <location>
        <begin position="6"/>
        <end position="170"/>
    </location>
</feature>
<dbReference type="PANTHER" id="PTHR31527:SF0">
    <property type="entry name" value="RE64534P"/>
    <property type="match status" value="1"/>
</dbReference>
<keyword evidence="3" id="KW-1185">Reference proteome</keyword>
<accession>A0ABS3HCG4</accession>
<protein>
    <submittedName>
        <fullName evidence="2">Urea carboxylase-associated family protein</fullName>
    </submittedName>
</protein>
<dbReference type="EMBL" id="JAFLVR010000005">
    <property type="protein sequence ID" value="MBO0451147.1"/>
    <property type="molecule type" value="Genomic_DNA"/>
</dbReference>
<sequence length="197" mass="21889">MENEYIVEAKSGLNITVTKGDLIEIIDIAGQQVVDFFSVNQKNPKEFLSAGVTIDCNESLKVSEGDSLYTNCYNKMFTIIEDDVKEHDLLHPCCRPEMYDFFYKTGKGHSSCLANINESLTEIFDIRKEEITPFNIFMYTKILPNGKISVEPPKSKAGDKIVLLAEMDVLLAVAACSVSESDCNGGECTPIKIVVKN</sequence>
<dbReference type="PANTHER" id="PTHR31527">
    <property type="entry name" value="RE64534P"/>
    <property type="match status" value="1"/>
</dbReference>
<comment type="caution">
    <text evidence="2">The sequence shown here is derived from an EMBL/GenBank/DDBJ whole genome shotgun (WGS) entry which is preliminary data.</text>
</comment>